<evidence type="ECO:0000313" key="4">
    <source>
        <dbReference type="Proteomes" id="UP001634007"/>
    </source>
</evidence>
<dbReference type="AlphaFoldDB" id="A0ABD3KGD8"/>
<organism evidence="3 4">
    <name type="scientific">Eucalyptus globulus</name>
    <name type="common">Tasmanian blue gum</name>
    <dbReference type="NCBI Taxonomy" id="34317"/>
    <lineage>
        <taxon>Eukaryota</taxon>
        <taxon>Viridiplantae</taxon>
        <taxon>Streptophyta</taxon>
        <taxon>Embryophyta</taxon>
        <taxon>Tracheophyta</taxon>
        <taxon>Spermatophyta</taxon>
        <taxon>Magnoliopsida</taxon>
        <taxon>eudicotyledons</taxon>
        <taxon>Gunneridae</taxon>
        <taxon>Pentapetalae</taxon>
        <taxon>rosids</taxon>
        <taxon>malvids</taxon>
        <taxon>Myrtales</taxon>
        <taxon>Myrtaceae</taxon>
        <taxon>Myrtoideae</taxon>
        <taxon>Eucalypteae</taxon>
        <taxon>Eucalyptus</taxon>
    </lineage>
</organism>
<feature type="compositionally biased region" description="Polar residues" evidence="2">
    <location>
        <begin position="368"/>
        <end position="378"/>
    </location>
</feature>
<dbReference type="EMBL" id="JBJKBG010000005">
    <property type="protein sequence ID" value="KAL3738408.1"/>
    <property type="molecule type" value="Genomic_DNA"/>
</dbReference>
<keyword evidence="1" id="KW-0175">Coiled coil</keyword>
<protein>
    <submittedName>
        <fullName evidence="3">Uncharacterized protein</fullName>
    </submittedName>
</protein>
<name>A0ABD3KGD8_EUCGL</name>
<gene>
    <name evidence="3" type="ORF">ACJRO7_019874</name>
</gene>
<comment type="caution">
    <text evidence="3">The sequence shown here is derived from an EMBL/GenBank/DDBJ whole genome shotgun (WGS) entry which is preliminary data.</text>
</comment>
<feature type="compositionally biased region" description="Basic and acidic residues" evidence="2">
    <location>
        <begin position="348"/>
        <end position="362"/>
    </location>
</feature>
<feature type="coiled-coil region" evidence="1">
    <location>
        <begin position="193"/>
        <end position="312"/>
    </location>
</feature>
<evidence type="ECO:0000256" key="1">
    <source>
        <dbReference type="SAM" id="Coils"/>
    </source>
</evidence>
<keyword evidence="4" id="KW-1185">Reference proteome</keyword>
<evidence type="ECO:0000313" key="3">
    <source>
        <dbReference type="EMBL" id="KAL3738408.1"/>
    </source>
</evidence>
<sequence length="500" mass="56506">MIFQFKPSLPSTIKFHGPSLPAAFMIPITPKRSLIIILSPKKGETERDRQREKKDREKKAAKGEAALRKEAKKASLIRKEELPRRRKERSEGEGGGGEGRTMEREEEEEEDQLLMMTISRGISPEDQDHPTFEPSWKLYENPFFISPHNHQPHHQHHHHSSAYHHRHLLHLPLSNSRKIASPSSSILDLAFLRASMDSELQLLRAQIKEVRSELEHERKARKKVEHANKKLGKELAEERRGREALERVCEKLAREVSSDKADIDRMKREMEEERKMLRLAEVLREERVQMKLAEARVLLEEKIQELERAGRSTKNGGPSDYEDDRVELVSRKIGRILLFGERSKSRLVLSEKKSTCSDDKVVGHYPNHATTRDNSSSGRGAASTRETSSGDHCDRGSNAKEPGKAGSISGKACGDHDKNGAVSAAGAGHRRPSPEPENPHIKRGIKGFVEFPRVVRAIGSKSSRHWGTKLECQKAQIRILLKQKSAPAAAAARSNSLIWS</sequence>
<dbReference type="PANTHER" id="PTHR31071">
    <property type="entry name" value="GB|AAF24581.1"/>
    <property type="match status" value="1"/>
</dbReference>
<feature type="region of interest" description="Disordered" evidence="2">
    <location>
        <begin position="39"/>
        <end position="111"/>
    </location>
</feature>
<feature type="compositionally biased region" description="Basic and acidic residues" evidence="2">
    <location>
        <begin position="41"/>
        <end position="92"/>
    </location>
</feature>
<evidence type="ECO:0000256" key="2">
    <source>
        <dbReference type="SAM" id="MobiDB-lite"/>
    </source>
</evidence>
<accession>A0ABD3KGD8</accession>
<feature type="region of interest" description="Disordered" evidence="2">
    <location>
        <begin position="348"/>
        <end position="445"/>
    </location>
</feature>
<feature type="compositionally biased region" description="Basic and acidic residues" evidence="2">
    <location>
        <begin position="388"/>
        <end position="403"/>
    </location>
</feature>
<dbReference type="Proteomes" id="UP001634007">
    <property type="component" value="Unassembled WGS sequence"/>
</dbReference>
<reference evidence="3 4" key="1">
    <citation type="submission" date="2024-11" db="EMBL/GenBank/DDBJ databases">
        <title>Chromosome-level genome assembly of Eucalyptus globulus Labill. provides insights into its genome evolution.</title>
        <authorList>
            <person name="Li X."/>
        </authorList>
    </citation>
    <scope>NUCLEOTIDE SEQUENCE [LARGE SCALE GENOMIC DNA]</scope>
    <source>
        <strain evidence="3">CL2024</strain>
        <tissue evidence="3">Fresh tender leaves</tissue>
    </source>
</reference>
<proteinExistence type="predicted"/>
<dbReference type="PANTHER" id="PTHR31071:SF39">
    <property type="entry name" value="PROTEIN BRANCHLESS TRICHOME"/>
    <property type="match status" value="1"/>
</dbReference>
<dbReference type="InterPro" id="IPR043424">
    <property type="entry name" value="BLT-like"/>
</dbReference>